<dbReference type="EMBL" id="CAMXCT010000990">
    <property type="protein sequence ID" value="CAI3985441.1"/>
    <property type="molecule type" value="Genomic_DNA"/>
</dbReference>
<dbReference type="InterPro" id="IPR012337">
    <property type="entry name" value="RNaseH-like_sf"/>
</dbReference>
<evidence type="ECO:0000313" key="4">
    <source>
        <dbReference type="EMBL" id="CAL1138816.1"/>
    </source>
</evidence>
<dbReference type="Gene3D" id="3.30.420.10">
    <property type="entry name" value="Ribonuclease H-like superfamily/Ribonuclease H"/>
    <property type="match status" value="1"/>
</dbReference>
<reference evidence="4" key="2">
    <citation type="submission" date="2024-04" db="EMBL/GenBank/DDBJ databases">
        <authorList>
            <person name="Chen Y."/>
            <person name="Shah S."/>
            <person name="Dougan E. K."/>
            <person name="Thang M."/>
            <person name="Chan C."/>
        </authorList>
    </citation>
    <scope>NUCLEOTIDE SEQUENCE [LARGE SCALE GENOMIC DNA]</scope>
</reference>
<evidence type="ECO:0000256" key="1">
    <source>
        <dbReference type="SAM" id="MobiDB-lite"/>
    </source>
</evidence>
<dbReference type="PROSITE" id="PS50879">
    <property type="entry name" value="RNASE_H_1"/>
    <property type="match status" value="1"/>
</dbReference>
<comment type="caution">
    <text evidence="3">The sequence shown here is derived from an EMBL/GenBank/DDBJ whole genome shotgun (WGS) entry which is preliminary data.</text>
</comment>
<dbReference type="PANTHER" id="PTHR47027:SF20">
    <property type="entry name" value="REVERSE TRANSCRIPTASE-LIKE PROTEIN WITH RNA-DIRECTED DNA POLYMERASE DOMAIN"/>
    <property type="match status" value="1"/>
</dbReference>
<dbReference type="Proteomes" id="UP001152797">
    <property type="component" value="Unassembled WGS sequence"/>
</dbReference>
<dbReference type="PANTHER" id="PTHR47027">
    <property type="entry name" value="REVERSE TRANSCRIPTASE DOMAIN-CONTAINING PROTEIN"/>
    <property type="match status" value="1"/>
</dbReference>
<keyword evidence="5" id="KW-1185">Reference proteome</keyword>
<reference evidence="3" key="1">
    <citation type="submission" date="2022-10" db="EMBL/GenBank/DDBJ databases">
        <authorList>
            <person name="Chen Y."/>
            <person name="Dougan E. K."/>
            <person name="Chan C."/>
            <person name="Rhodes N."/>
            <person name="Thang M."/>
        </authorList>
    </citation>
    <scope>NUCLEOTIDE SEQUENCE</scope>
</reference>
<organism evidence="3">
    <name type="scientific">Cladocopium goreaui</name>
    <dbReference type="NCBI Taxonomy" id="2562237"/>
    <lineage>
        <taxon>Eukaryota</taxon>
        <taxon>Sar</taxon>
        <taxon>Alveolata</taxon>
        <taxon>Dinophyceae</taxon>
        <taxon>Suessiales</taxon>
        <taxon>Symbiodiniaceae</taxon>
        <taxon>Cladocopium</taxon>
    </lineage>
</organism>
<feature type="compositionally biased region" description="Acidic residues" evidence="1">
    <location>
        <begin position="389"/>
        <end position="398"/>
    </location>
</feature>
<dbReference type="InterPro" id="IPR036691">
    <property type="entry name" value="Endo/exonu/phosph_ase_sf"/>
</dbReference>
<evidence type="ECO:0000313" key="5">
    <source>
        <dbReference type="Proteomes" id="UP001152797"/>
    </source>
</evidence>
<feature type="compositionally biased region" description="Low complexity" evidence="1">
    <location>
        <begin position="151"/>
        <end position="160"/>
    </location>
</feature>
<gene>
    <name evidence="3" type="ORF">C1SCF055_LOCUS12886</name>
</gene>
<feature type="region of interest" description="Disordered" evidence="1">
    <location>
        <begin position="356"/>
        <end position="409"/>
    </location>
</feature>
<dbReference type="SUPFAM" id="SSF56219">
    <property type="entry name" value="DNase I-like"/>
    <property type="match status" value="1"/>
</dbReference>
<dbReference type="SUPFAM" id="SSF53098">
    <property type="entry name" value="Ribonuclease H-like"/>
    <property type="match status" value="1"/>
</dbReference>
<dbReference type="InterPro" id="IPR002156">
    <property type="entry name" value="RNaseH_domain"/>
</dbReference>
<protein>
    <recommendedName>
        <fullName evidence="2">RNase H type-1 domain-containing protein</fullName>
    </recommendedName>
</protein>
<dbReference type="InterPro" id="IPR013087">
    <property type="entry name" value="Znf_C2H2_type"/>
</dbReference>
<proteinExistence type="predicted"/>
<evidence type="ECO:0000313" key="3">
    <source>
        <dbReference type="EMBL" id="CAI3985441.1"/>
    </source>
</evidence>
<dbReference type="InterPro" id="IPR036397">
    <property type="entry name" value="RNaseH_sf"/>
</dbReference>
<dbReference type="GO" id="GO:0003676">
    <property type="term" value="F:nucleic acid binding"/>
    <property type="evidence" value="ECO:0007669"/>
    <property type="project" value="InterPro"/>
</dbReference>
<dbReference type="Gene3D" id="3.60.10.10">
    <property type="entry name" value="Endonuclease/exonuclease/phosphatase"/>
    <property type="match status" value="1"/>
</dbReference>
<dbReference type="Pfam" id="PF00075">
    <property type="entry name" value="RNase_H"/>
    <property type="match status" value="1"/>
</dbReference>
<dbReference type="GO" id="GO:0004523">
    <property type="term" value="F:RNA-DNA hybrid ribonuclease activity"/>
    <property type="evidence" value="ECO:0007669"/>
    <property type="project" value="InterPro"/>
</dbReference>
<accession>A0A9P1C5K5</accession>
<feature type="region of interest" description="Disordered" evidence="1">
    <location>
        <begin position="139"/>
        <end position="162"/>
    </location>
</feature>
<sequence>MSEWKAIESAHALAFKLQCPMPHVRKVKTPLKSGTSHRTRPFHVRFDDAVEVFSGHELHRLVVPHRALYEWPGKPWALVDDCTELTPEVLKLQARRPHVPVAWPVLPWIKAPGDASCDRFAPMAKYSIMDGFQHFHQIPADHADPPHAPHAHGPGNPASAQDFTDSMISALDPLWMSPTALMSDGLRVRTWYLHHETRLHNDQYRIVRLPPERANWVDYLTDAWSDLLDDSVPTAFTLPNPMPMRGPADQLIALDVILAQGLHQPRFSGLVTVQYMDDHDGLGEHPVAASFPPMVNRYHILEAAQVLQTCQGPYGRVCHIFHGWRMLPSGGDATHRMRPGHSFTIQIPNDPNLESAAAHAGEVSTSGVSAHGMPTGHSEDFFVTGPGDGDQDPPEDDPPSASPPSAEPDHSAGPLFNCHFYRLRHPPLHMFMRNAAGVPMLMELARNLEIVPASLLQAHKILTQMVGDQRDDFSFIIQSVTDIPTASSDALVIIDVEVHFHLTSAGIHPLPAATRRVHRVPRHLGREGVLHYAGVRQYCSWQNDACLVELNGRVWPAHQAAPQVMQHGAYLRVCVPPPDSQMNTLQAIHVTERQGSTVQPLTSGPSVAPFPAPLPFTSTSTTTVPEDTTLRVFPVPMDNHWFEPLDDTFEAEAMQEFLEEGPILYVWTWYVHHELHPECNAPRVVKLDSFKHLWGQDLLTPWQSTLHGTDPLQIKIDGHRPPHATTTLDAVHVMIEQKPREAQAAVVLSAVMQGDHEDHLLQAAYSVPRWLCTEDIIDILRINHVCETRRCSARSGVAHFERFIRHDVPDAASIELHVRLPHCHGDRQAASSSEPFVPRRVMPTTANSLLQLRLVRHDVRSRRAEVHEDACLVKQVTLIDTSSSTMPLGSMTEQPAALHCPAVAHPGGDGPVDKVDGDHERVQHEMQHIAAIRTRAVPVPPGQPQMIHDLHMLLFSNEQELQERPPEAFVISTWYADHLRRPHSGICRDVRLTGDVGTWYHEIVMIWDDWMDPFAELTGVIVHPTPHDGQAEVHAHLVLVQHVQPTMCSIVVAIVDTLDDPWHPRLLCLTTPCDLSHAQLRSYIDLDGICGTVPPRALCRTLLGDRDLTDLPRFDVTHGMHLIFHIQREVQLQATTALETAHVAVLDSEDDEHMNLLQHTAQRKVINLEANIPAPRFTTVDCQRVLFLREQLRLGLGLRPSVDLRQVWWHEATWQQLGAVPLWQDEKVLGATFYTDGSAWRSSGRAAAGVFLIVHTEDGMRHGGFMSAPCLGSATAPRAEATALVLAALWIHQLAASLPAVQPWFEIAFDCVHTANIAQGCQAAHCNSDVHIVLRSLIHWLEVVLPWPIYWTHIQSHQSHPWNEAADTVCRHALQHHSFTTSLVEWFDMYTFQGNDTCACQWLWLIEKSVRHHEDAPTLVGTHWRFNVEQPFQMPPSDDFHPAMLRRFQALPDSPESHPVRLRFATANVMTMFPGQDFASGYLGARAEALAAQFMNERLHVIGLQETRARMTGHSFFQQFHVLSGPATARGQGGVQLWLRKSIPTFGGTIDIDTTDLRILHATSRRLLVRWAHPGCKLLFLVVHAPSDDEEDVLQTFWDATTAAIPAAYRQWPMVLLTDANSRVGSVTSPCIGPHQADDENNKGAQFHTWLANHDLFLPQTFAECHDGPAPTWTHPKGTSARLDYIAVSNNFPHDGVSTWVSTHIDLALHRRDHDCVCAELQLEFFPADRRPRHTRGSKVQDAPLEVTWATDVHTHAARLQHWIKQWNPKPRIWRKRHLSDDTKQLIDAKRHHWKCLNAARRHHSRGLLRELFAAWRQPHQVTRSFQGWRRDCDRAYAWHLWAYEDLAPRVVQAVRTDDCMFYESLAAQAGYESSKNAQSLWKTLQPLLPRWRSKRKSNLRCTGPSLEDQFAHYDALEAGHCVPYGELLQQCHAAQHQALDDIPLQICLEALPSRFAVETLGCRIKTGKASGMDLVSPVALQHACRQHSDILHAFMMKVWILGAEPIQGKGGILHPIAKKEVSQKIDGMRGIMLIDGIGKLVHSHLRGQFLPALEHFRLPLQLGGFRRSSTLFGTMYVRAFTQLAAQHVVSSAIIFVDIRSAFHSMVRQLIFGGADTLHPKLQQVLTDNGIDLTVLGAKLAKEPPIDSAPLLQPAARLIRDGHCFTWYALGASDAVHQTERGSRPGSPLADVAFNSLMAVVLQDFQTHLDQFLPIQAAFSHLGLRAAPVAWVDDLAVPVAALKANDLVSTIAWTLQTTIEVCASYGLTLNLKPRKTEVVLAFRGPDAPACRRECLVANFARISVPPLGQHVRCVPVYEHLGTCFQADGSIDAEIRYRVSRAGLAYRQITKLILRNRYIGVNVRLRLLDALLMPVLLHGAGNWPLLTAQQVQRLHTPYLKWIRTVVGNGFWAHNQLSDVHLLMSWQMPSIELRLAKHRLLFAFHLFIDAPTQIIEMVTAPDEASCSWWKALRQALTWLISMDATLIAFDPMTASRAILLQWFADRRDDGPRFVRRLYKRALLQNKVIGDAVTAHQTLHHQLLQGGVTFALDDPASVVTTPNYECRWCAKTFLSVRQWQNHLWSAHGEPSEERKFMTSTVCPACWTCCWTVNRLQIHLHQSRRHRNGCYERLTWMHEPLEVIAPIVETKQDDRHLRMPATVIPHVLSQMETQCETRVDADARWLQACRNEGLIDPIDDAWVHNCKMAFDAVLRDPSLQTCVDPDPILWRLTNLADGHGLPPAAEGLGAWALAVWMYDDLRFSRFAHLSVDFFGRCLEAISQIVCQSPVGKLVCWRRRMDGAFCPQNIVEKDAQDLVTVRVREVILDPIRDQHSLLCSILQRPLHVPLCRGVPVCREVTIRMVSLDTAVHPELGNLANGENYDYVRRFAHGGHIAGVLAGPPCETWSAARHIQLDDGAGPRPLRSADLPWSLPERTGQELKQSSMGTQLLMNTWTIEVAVVTNGGGAIMEHPWEHQQQPDSQDERASVWRTQAHQQWLMALPDAVRHYVEQYEYGAAGVKPTCLRALNLGAAPVVATALREGAETWRTRPTAALAGRNERGLFRTAAAKEYPSALCRSMVVALIRGLKARAHFEGWREPAACTAKDKTWLADAWSASAKVFKDQGQEFAQ</sequence>
<evidence type="ECO:0000259" key="2">
    <source>
        <dbReference type="PROSITE" id="PS50879"/>
    </source>
</evidence>
<dbReference type="EMBL" id="CAMXCT030000990">
    <property type="protein sequence ID" value="CAL4772753.1"/>
    <property type="molecule type" value="Genomic_DNA"/>
</dbReference>
<dbReference type="PROSITE" id="PS00028">
    <property type="entry name" value="ZINC_FINGER_C2H2_1"/>
    <property type="match status" value="1"/>
</dbReference>
<feature type="non-terminal residue" evidence="3">
    <location>
        <position position="1"/>
    </location>
</feature>
<dbReference type="EMBL" id="CAMXCT020000990">
    <property type="protein sequence ID" value="CAL1138816.1"/>
    <property type="molecule type" value="Genomic_DNA"/>
</dbReference>
<feature type="domain" description="RNase H type-1" evidence="2">
    <location>
        <begin position="1227"/>
        <end position="1375"/>
    </location>
</feature>
<name>A0A9P1C5K5_9DINO</name>